<dbReference type="InterPro" id="IPR002575">
    <property type="entry name" value="Aminoglycoside_PTrfase"/>
</dbReference>
<accession>A0ABY7YML9</accession>
<evidence type="ECO:0000313" key="2">
    <source>
        <dbReference type="EMBL" id="WDR02437.1"/>
    </source>
</evidence>
<proteinExistence type="predicted"/>
<name>A0ABY7YML9_9HYPH</name>
<dbReference type="PROSITE" id="PS00109">
    <property type="entry name" value="PROTEIN_KINASE_TYR"/>
    <property type="match status" value="1"/>
</dbReference>
<sequence length="334" mass="36137">MSSTFEQDCRDLVVSLGLCNPQAIAGVRRLTGGVASDIGVVSFADKQVCVKFALAKLNVAEDWYAPVHRGRAEYAWLQFAAATTPEATPKLFGWSDRDNGFAMEFIDGDDVYLWKAALLAEAPFRDEAVAVATVLATIHAASTAPDFDRSAFQNADDFNALRLDPYLRFTATRHPDIADRLIGLADGLYASQKGLVHGDVSPKNILLRHGKPIILDAECATMGDPAFDVAFCLNHLVLKSVHLPASRQSMLAAAAQFWQTYATRISWEQPADLDARVAALLPALMLARVDGKSPVEYLSTPGRDAVRTLAVPLIAEPLPTLEQLFAAIATGLSQ</sequence>
<dbReference type="PANTHER" id="PTHR21310">
    <property type="entry name" value="AMINOGLYCOSIDE PHOSPHOTRANSFERASE-RELATED-RELATED"/>
    <property type="match status" value="1"/>
</dbReference>
<dbReference type="Pfam" id="PF01636">
    <property type="entry name" value="APH"/>
    <property type="match status" value="1"/>
</dbReference>
<evidence type="ECO:0000313" key="3">
    <source>
        <dbReference type="Proteomes" id="UP001220530"/>
    </source>
</evidence>
<dbReference type="EMBL" id="CP118246">
    <property type="protein sequence ID" value="WDR02437.1"/>
    <property type="molecule type" value="Genomic_DNA"/>
</dbReference>
<reference evidence="2 3" key="1">
    <citation type="submission" date="2023-02" db="EMBL/GenBank/DDBJ databases">
        <title>Devosia algicola sp. nov., isolated from the phycosphere of marine algae.</title>
        <authorList>
            <person name="Kim J.M."/>
            <person name="Lee J.K."/>
            <person name="Choi B.J."/>
            <person name="Bayburt H."/>
            <person name="Jeon C.O."/>
        </authorList>
    </citation>
    <scope>NUCLEOTIDE SEQUENCE [LARGE SCALE GENOMIC DNA]</scope>
    <source>
        <strain evidence="2 3">G20-9</strain>
    </source>
</reference>
<protein>
    <submittedName>
        <fullName evidence="2">Aminoglycoside phosphotransferase family protein</fullName>
    </submittedName>
</protein>
<feature type="domain" description="Aminoglycoside phosphotransferase" evidence="1">
    <location>
        <begin position="69"/>
        <end position="237"/>
    </location>
</feature>
<dbReference type="RefSeq" id="WP_282218842.1">
    <property type="nucleotide sequence ID" value="NZ_CP118246.1"/>
</dbReference>
<dbReference type="Proteomes" id="UP001220530">
    <property type="component" value="Chromosome"/>
</dbReference>
<dbReference type="SUPFAM" id="SSF56112">
    <property type="entry name" value="Protein kinase-like (PK-like)"/>
    <property type="match status" value="1"/>
</dbReference>
<keyword evidence="3" id="KW-1185">Reference proteome</keyword>
<gene>
    <name evidence="2" type="ORF">PSQ19_17805</name>
</gene>
<dbReference type="Gene3D" id="3.30.200.20">
    <property type="entry name" value="Phosphorylase Kinase, domain 1"/>
    <property type="match status" value="1"/>
</dbReference>
<organism evidence="2 3">
    <name type="scientific">Devosia algicola</name>
    <dbReference type="NCBI Taxonomy" id="3026418"/>
    <lineage>
        <taxon>Bacteria</taxon>
        <taxon>Pseudomonadati</taxon>
        <taxon>Pseudomonadota</taxon>
        <taxon>Alphaproteobacteria</taxon>
        <taxon>Hyphomicrobiales</taxon>
        <taxon>Devosiaceae</taxon>
        <taxon>Devosia</taxon>
    </lineage>
</organism>
<dbReference type="InterPro" id="IPR008266">
    <property type="entry name" value="Tyr_kinase_AS"/>
</dbReference>
<dbReference type="Gene3D" id="3.90.1200.10">
    <property type="match status" value="1"/>
</dbReference>
<dbReference type="InterPro" id="IPR011009">
    <property type="entry name" value="Kinase-like_dom_sf"/>
</dbReference>
<dbReference type="InterPro" id="IPR051678">
    <property type="entry name" value="AGP_Transferase"/>
</dbReference>
<evidence type="ECO:0000259" key="1">
    <source>
        <dbReference type="Pfam" id="PF01636"/>
    </source>
</evidence>